<dbReference type="RefSeq" id="WP_076096856.1">
    <property type="nucleotide sequence ID" value="NZ_MTHD01000006.1"/>
</dbReference>
<dbReference type="EMBL" id="MTHD01000006">
    <property type="protein sequence ID" value="OMG52041.1"/>
    <property type="molecule type" value="Genomic_DNA"/>
</dbReference>
<dbReference type="AlphaFoldDB" id="A0A1R1HZZ8"/>
<reference evidence="3 4" key="1">
    <citation type="submission" date="2016-10" db="EMBL/GenBank/DDBJ databases">
        <title>Alkaliphiles isolated from bioreactors.</title>
        <authorList>
            <person name="Salah Z."/>
            <person name="Rout S.P."/>
            <person name="Humphreys P.N."/>
        </authorList>
    </citation>
    <scope>NUCLEOTIDE SEQUENCE [LARGE SCALE GENOMIC DNA]</scope>
    <source>
        <strain evidence="3 4">ZS02</strain>
    </source>
</reference>
<keyword evidence="1" id="KW-0732">Signal</keyword>
<evidence type="ECO:0000259" key="2">
    <source>
        <dbReference type="Pfam" id="PF18602"/>
    </source>
</evidence>
<keyword evidence="4" id="KW-1185">Reference proteome</keyword>
<dbReference type="InterPro" id="IPR041238">
    <property type="entry name" value="Rap1a"/>
</dbReference>
<evidence type="ECO:0000313" key="4">
    <source>
        <dbReference type="Proteomes" id="UP000187526"/>
    </source>
</evidence>
<dbReference type="OrthoDB" id="9181091at2"/>
<dbReference type="STRING" id="418702.BJN45_15395"/>
<evidence type="ECO:0000313" key="3">
    <source>
        <dbReference type="EMBL" id="OMG52041.1"/>
    </source>
</evidence>
<evidence type="ECO:0000256" key="1">
    <source>
        <dbReference type="SAM" id="SignalP"/>
    </source>
</evidence>
<accession>A0A1R1HZZ8</accession>
<organism evidence="3 4">
    <name type="scientific">Azonexus hydrophilus</name>
    <dbReference type="NCBI Taxonomy" id="418702"/>
    <lineage>
        <taxon>Bacteria</taxon>
        <taxon>Pseudomonadati</taxon>
        <taxon>Pseudomonadota</taxon>
        <taxon>Betaproteobacteria</taxon>
        <taxon>Rhodocyclales</taxon>
        <taxon>Azonexaceae</taxon>
        <taxon>Azonexus</taxon>
    </lineage>
</organism>
<sequence length="134" mass="14433">MKKILTLAFALLLSGMAHAYTAKEMLEDCKAAESMYAGEKNSDPFFAMRSGRCIAYVAGFADGYAVSDYLAEKVGVRLNAFCLPNDGDLSLRMVRAVVIHVERTPPETTSSTATLVAGALAKSFPCTDTLEPKK</sequence>
<feature type="domain" description="Rap1a immunity protein" evidence="2">
    <location>
        <begin position="21"/>
        <end position="126"/>
    </location>
</feature>
<dbReference type="Pfam" id="PF18602">
    <property type="entry name" value="Rap1a"/>
    <property type="match status" value="1"/>
</dbReference>
<feature type="chain" id="PRO_5012661180" description="Rap1a immunity protein domain-containing protein" evidence="1">
    <location>
        <begin position="20"/>
        <end position="134"/>
    </location>
</feature>
<gene>
    <name evidence="3" type="ORF">BJN45_15395</name>
</gene>
<protein>
    <recommendedName>
        <fullName evidence="2">Rap1a immunity protein domain-containing protein</fullName>
    </recommendedName>
</protein>
<comment type="caution">
    <text evidence="3">The sequence shown here is derived from an EMBL/GenBank/DDBJ whole genome shotgun (WGS) entry which is preliminary data.</text>
</comment>
<feature type="signal peptide" evidence="1">
    <location>
        <begin position="1"/>
        <end position="19"/>
    </location>
</feature>
<proteinExistence type="predicted"/>
<name>A0A1R1HZZ8_9RHOO</name>
<dbReference type="Proteomes" id="UP000187526">
    <property type="component" value="Unassembled WGS sequence"/>
</dbReference>